<organism evidence="1 2">
    <name type="scientific">Mya arenaria</name>
    <name type="common">Soft-shell clam</name>
    <dbReference type="NCBI Taxonomy" id="6604"/>
    <lineage>
        <taxon>Eukaryota</taxon>
        <taxon>Metazoa</taxon>
        <taxon>Spiralia</taxon>
        <taxon>Lophotrochozoa</taxon>
        <taxon>Mollusca</taxon>
        <taxon>Bivalvia</taxon>
        <taxon>Autobranchia</taxon>
        <taxon>Heteroconchia</taxon>
        <taxon>Euheterodonta</taxon>
        <taxon>Imparidentia</taxon>
        <taxon>Neoheterodontei</taxon>
        <taxon>Myida</taxon>
        <taxon>Myoidea</taxon>
        <taxon>Myidae</taxon>
        <taxon>Mya</taxon>
    </lineage>
</organism>
<reference evidence="1" key="1">
    <citation type="submission" date="2022-11" db="EMBL/GenBank/DDBJ databases">
        <title>Centuries of genome instability and evolution in soft-shell clam transmissible cancer (bioRxiv).</title>
        <authorList>
            <person name="Hart S.F.M."/>
            <person name="Yonemitsu M.A."/>
            <person name="Giersch R.M."/>
            <person name="Beal B.F."/>
            <person name="Arriagada G."/>
            <person name="Davis B.W."/>
            <person name="Ostrander E.A."/>
            <person name="Goff S.P."/>
            <person name="Metzger M.J."/>
        </authorList>
    </citation>
    <scope>NUCLEOTIDE SEQUENCE</scope>
    <source>
        <strain evidence="1">MELC-2E11</strain>
        <tissue evidence="1">Siphon/mantle</tissue>
    </source>
</reference>
<gene>
    <name evidence="1" type="ORF">MAR_000160</name>
</gene>
<keyword evidence="2" id="KW-1185">Reference proteome</keyword>
<protein>
    <submittedName>
        <fullName evidence="1">Uncharacterized protein</fullName>
    </submittedName>
</protein>
<proteinExistence type="predicted"/>
<dbReference type="EMBL" id="CP111022">
    <property type="protein sequence ID" value="WAR18322.1"/>
    <property type="molecule type" value="Genomic_DNA"/>
</dbReference>
<sequence>MEHSENYRECEASVADDHSLLQERSCNTLVHGQRIVTGEGRSAKQHDPGLQQFLDQLANLRVDSHTTSHPLMYSRKSSPA</sequence>
<accession>A0ABY7F7Z5</accession>
<evidence type="ECO:0000313" key="2">
    <source>
        <dbReference type="Proteomes" id="UP001164746"/>
    </source>
</evidence>
<name>A0ABY7F7Z5_MYAAR</name>
<dbReference type="Proteomes" id="UP001164746">
    <property type="component" value="Chromosome 11"/>
</dbReference>
<evidence type="ECO:0000313" key="1">
    <source>
        <dbReference type="EMBL" id="WAR18322.1"/>
    </source>
</evidence>